<name>A0A382J8F4_9ZZZZ</name>
<feature type="non-terminal residue" evidence="2">
    <location>
        <position position="1"/>
    </location>
</feature>
<dbReference type="InterPro" id="IPR046699">
    <property type="entry name" value="ARPP-1"/>
</dbReference>
<sequence>TLGDIRLDEPLAYRKLTLFPLTRPVNGPPEYLTLDQAMAESSIKISEVSESGEVPEIRFENTGSKPTLLIDGEEISGGKQNRILNISILAPANETITIPVTCVEAGRWGRHDSTYRRERDRILRSRHRAEFEEADHIAFMRMRRAKHVAVTQSLKVSGSRYASQAEVWSEIENLDGDMGTRSPTRAMRDSYEQRRQSLEEYVQALPAVKNQVGVAFALNNHLVGLDLFDHPHTLSRILPKLVRSHAMEALREPENVAEVASADMAQAFIVEIGKAATTRYPAIGEGEDLRLESDRIVGGALDARQRLIHLCVFAEDGELNGPTPRRRSRFWTHRTASRWMN</sequence>
<proteinExistence type="predicted"/>
<evidence type="ECO:0000259" key="1">
    <source>
        <dbReference type="Pfam" id="PF20208"/>
    </source>
</evidence>
<dbReference type="AlphaFoldDB" id="A0A382J8F4"/>
<dbReference type="Pfam" id="PF20208">
    <property type="entry name" value="ARPP-1"/>
    <property type="match status" value="1"/>
</dbReference>
<organism evidence="2">
    <name type="scientific">marine metagenome</name>
    <dbReference type="NCBI Taxonomy" id="408172"/>
    <lineage>
        <taxon>unclassified sequences</taxon>
        <taxon>metagenomes</taxon>
        <taxon>ecological metagenomes</taxon>
    </lineage>
</organism>
<accession>A0A382J8F4</accession>
<reference evidence="2" key="1">
    <citation type="submission" date="2018-05" db="EMBL/GenBank/DDBJ databases">
        <authorList>
            <person name="Lanie J.A."/>
            <person name="Ng W.-L."/>
            <person name="Kazmierczak K.M."/>
            <person name="Andrzejewski T.M."/>
            <person name="Davidsen T.M."/>
            <person name="Wayne K.J."/>
            <person name="Tettelin H."/>
            <person name="Glass J.I."/>
            <person name="Rusch D."/>
            <person name="Podicherti R."/>
            <person name="Tsui H.-C.T."/>
            <person name="Winkler M.E."/>
        </authorList>
    </citation>
    <scope>NUCLEOTIDE SEQUENCE</scope>
</reference>
<feature type="domain" description="ARG and Rhodanese-Phosphatase-superfamily-associated" evidence="1">
    <location>
        <begin position="5"/>
        <end position="313"/>
    </location>
</feature>
<dbReference type="EMBL" id="UINC01072664">
    <property type="protein sequence ID" value="SVC08464.1"/>
    <property type="molecule type" value="Genomic_DNA"/>
</dbReference>
<protein>
    <recommendedName>
        <fullName evidence="1">ARG and Rhodanese-Phosphatase-superfamily-associated domain-containing protein</fullName>
    </recommendedName>
</protein>
<gene>
    <name evidence="2" type="ORF">METZ01_LOCUS261318</name>
</gene>
<evidence type="ECO:0000313" key="2">
    <source>
        <dbReference type="EMBL" id="SVC08464.1"/>
    </source>
</evidence>